<keyword evidence="17" id="KW-1185">Reference proteome</keyword>
<dbReference type="GO" id="GO:0005829">
    <property type="term" value="C:cytosol"/>
    <property type="evidence" value="ECO:0007669"/>
    <property type="project" value="TreeGrafter"/>
</dbReference>
<dbReference type="Pfam" id="PF02878">
    <property type="entry name" value="PGM_PMM_I"/>
    <property type="match status" value="1"/>
</dbReference>
<dbReference type="PANTHER" id="PTHR42946">
    <property type="entry name" value="PHOSPHOHEXOSE MUTASE"/>
    <property type="match status" value="1"/>
</dbReference>
<keyword evidence="5 9" id="KW-0413">Isomerase</keyword>
<feature type="binding site" evidence="9">
    <location>
        <position position="242"/>
    </location>
    <ligand>
        <name>Mg(2+)</name>
        <dbReference type="ChEBI" id="CHEBI:18420"/>
    </ligand>
</feature>
<organism evidence="16 17">
    <name type="scientific">Calderihabitans maritimus</name>
    <dbReference type="NCBI Taxonomy" id="1246530"/>
    <lineage>
        <taxon>Bacteria</taxon>
        <taxon>Bacillati</taxon>
        <taxon>Bacillota</taxon>
        <taxon>Clostridia</taxon>
        <taxon>Neomoorellales</taxon>
        <taxon>Calderihabitantaceae</taxon>
        <taxon>Calderihabitans</taxon>
    </lineage>
</organism>
<feature type="binding site" description="via phosphate group" evidence="9">
    <location>
        <position position="100"/>
    </location>
    <ligand>
        <name>Mg(2+)</name>
        <dbReference type="ChEBI" id="CHEBI:18420"/>
    </ligand>
</feature>
<feature type="modified residue" description="Phosphoserine" evidence="9">
    <location>
        <position position="100"/>
    </location>
</feature>
<dbReference type="GO" id="GO:0004615">
    <property type="term" value="F:phosphomannomutase activity"/>
    <property type="evidence" value="ECO:0007669"/>
    <property type="project" value="TreeGrafter"/>
</dbReference>
<evidence type="ECO:0000256" key="6">
    <source>
        <dbReference type="ARBA" id="ARBA00050364"/>
    </source>
</evidence>
<feature type="active site" description="Phosphoserine intermediate" evidence="9">
    <location>
        <position position="100"/>
    </location>
</feature>
<proteinExistence type="inferred from homology"/>
<dbReference type="InterPro" id="IPR016055">
    <property type="entry name" value="A-D-PHexomutase_a/b/a-I/II/III"/>
</dbReference>
<evidence type="ECO:0000256" key="3">
    <source>
        <dbReference type="ARBA" id="ARBA00022723"/>
    </source>
</evidence>
<evidence type="ECO:0000256" key="2">
    <source>
        <dbReference type="ARBA" id="ARBA00022553"/>
    </source>
</evidence>
<dbReference type="InterPro" id="IPR050060">
    <property type="entry name" value="Phosphoglucosamine_mutase"/>
</dbReference>
<feature type="domain" description="Alpha-D-phosphohexomutase C-terminal" evidence="12">
    <location>
        <begin position="373"/>
        <end position="435"/>
    </location>
</feature>
<evidence type="ECO:0000256" key="5">
    <source>
        <dbReference type="ARBA" id="ARBA00023235"/>
    </source>
</evidence>
<dbReference type="InterPro" id="IPR016066">
    <property type="entry name" value="A-D-PHexomutase_CS"/>
</dbReference>
<evidence type="ECO:0000256" key="7">
    <source>
        <dbReference type="ARBA" id="ARBA00066330"/>
    </source>
</evidence>
<comment type="cofactor">
    <cofactor evidence="9">
        <name>Mg(2+)</name>
        <dbReference type="ChEBI" id="CHEBI:18420"/>
    </cofactor>
    <text evidence="9">Binds 1 Mg(2+) ion per subunit.</text>
</comment>
<dbReference type="AlphaFoldDB" id="A0A1Z5HSQ0"/>
<dbReference type="GO" id="GO:0009252">
    <property type="term" value="P:peptidoglycan biosynthetic process"/>
    <property type="evidence" value="ECO:0007669"/>
    <property type="project" value="TreeGrafter"/>
</dbReference>
<feature type="binding site" evidence="9">
    <location>
        <position position="244"/>
    </location>
    <ligand>
        <name>Mg(2+)</name>
        <dbReference type="ChEBI" id="CHEBI:18420"/>
    </ligand>
</feature>
<dbReference type="InterPro" id="IPR036900">
    <property type="entry name" value="A-D-PHexomutase_C_sf"/>
</dbReference>
<dbReference type="InterPro" id="IPR005844">
    <property type="entry name" value="A-D-PHexomutase_a/b/a-I"/>
</dbReference>
<dbReference type="HAMAP" id="MF_01554_B">
    <property type="entry name" value="GlmM_B"/>
    <property type="match status" value="1"/>
</dbReference>
<keyword evidence="2 9" id="KW-0597">Phosphoprotein</keyword>
<protein>
    <recommendedName>
        <fullName evidence="8 9">Phosphoglucosamine mutase</fullName>
        <ecNumber evidence="7 9">5.4.2.10</ecNumber>
    </recommendedName>
</protein>
<evidence type="ECO:0000313" key="17">
    <source>
        <dbReference type="Proteomes" id="UP000197032"/>
    </source>
</evidence>
<dbReference type="RefSeq" id="WP_088553868.1">
    <property type="nucleotide sequence ID" value="NZ_BDGJ01000084.1"/>
</dbReference>
<dbReference type="Gene3D" id="3.40.120.10">
    <property type="entry name" value="Alpha-D-Glucose-1,6-Bisphosphate, subunit A, domain 3"/>
    <property type="match status" value="3"/>
</dbReference>
<evidence type="ECO:0000259" key="12">
    <source>
        <dbReference type="Pfam" id="PF00408"/>
    </source>
</evidence>
<evidence type="ECO:0000256" key="1">
    <source>
        <dbReference type="ARBA" id="ARBA00010231"/>
    </source>
</evidence>
<evidence type="ECO:0000259" key="14">
    <source>
        <dbReference type="Pfam" id="PF02879"/>
    </source>
</evidence>
<dbReference type="EC" id="5.4.2.10" evidence="7 9"/>
<gene>
    <name evidence="9" type="primary">glmM</name>
    <name evidence="16" type="ORF">KKC1_17060</name>
</gene>
<dbReference type="SUPFAM" id="SSF53738">
    <property type="entry name" value="Phosphoglucomutase, first 3 domains"/>
    <property type="match status" value="3"/>
</dbReference>
<dbReference type="NCBIfam" id="NF008139">
    <property type="entry name" value="PRK10887.1"/>
    <property type="match status" value="1"/>
</dbReference>
<dbReference type="CDD" id="cd05802">
    <property type="entry name" value="GlmM"/>
    <property type="match status" value="1"/>
</dbReference>
<dbReference type="PANTHER" id="PTHR42946:SF1">
    <property type="entry name" value="PHOSPHOGLUCOMUTASE (ALPHA-D-GLUCOSE-1,6-BISPHOSPHATE-DEPENDENT)"/>
    <property type="match status" value="1"/>
</dbReference>
<dbReference type="Pfam" id="PF02880">
    <property type="entry name" value="PGM_PMM_III"/>
    <property type="match status" value="1"/>
</dbReference>
<dbReference type="EMBL" id="BDGJ01000084">
    <property type="protein sequence ID" value="GAW92552.1"/>
    <property type="molecule type" value="Genomic_DNA"/>
</dbReference>
<dbReference type="Gene3D" id="3.30.310.50">
    <property type="entry name" value="Alpha-D-phosphohexomutase, C-terminal domain"/>
    <property type="match status" value="1"/>
</dbReference>
<dbReference type="SUPFAM" id="SSF55957">
    <property type="entry name" value="Phosphoglucomutase, C-terminal domain"/>
    <property type="match status" value="1"/>
</dbReference>
<dbReference type="PROSITE" id="PS00710">
    <property type="entry name" value="PGM_PMM"/>
    <property type="match status" value="1"/>
</dbReference>
<dbReference type="InterPro" id="IPR005841">
    <property type="entry name" value="Alpha-D-phosphohexomutase_SF"/>
</dbReference>
<accession>A0A1Z5HSQ0</accession>
<evidence type="ECO:0000313" key="16">
    <source>
        <dbReference type="EMBL" id="GAW92552.1"/>
    </source>
</evidence>
<dbReference type="FunFam" id="3.40.120.10:FF:000002">
    <property type="entry name" value="Phosphoglucosamine mutase"/>
    <property type="match status" value="1"/>
</dbReference>
<dbReference type="GO" id="GO:0000287">
    <property type="term" value="F:magnesium ion binding"/>
    <property type="evidence" value="ECO:0007669"/>
    <property type="project" value="UniProtKB-UniRule"/>
</dbReference>
<feature type="binding site" evidence="9">
    <location>
        <position position="240"/>
    </location>
    <ligand>
        <name>Mg(2+)</name>
        <dbReference type="ChEBI" id="CHEBI:18420"/>
    </ligand>
</feature>
<dbReference type="Pfam" id="PF00408">
    <property type="entry name" value="PGM_PMM_IV"/>
    <property type="match status" value="1"/>
</dbReference>
<dbReference type="NCBIfam" id="TIGR01455">
    <property type="entry name" value="glmM"/>
    <property type="match status" value="1"/>
</dbReference>
<dbReference type="InterPro" id="IPR005843">
    <property type="entry name" value="A-D-PHexomutase_C"/>
</dbReference>
<sequence length="446" mass="47785">MGVLFGTDGVRGKANQELTPELAYRLGRAGAYVLSRTVEEPRIIVGKDTRISGDMLEAALTAGICSVGVDVIQVGVMPTPAIAYLTRRMGVTAGVVISASHNPVEDNGIKFFGNSGYKLPDETEAEIERIVLNGTDSLPYPTGAAVGRVVRRPEAVEQYIEFLKNSIDTRLEGLKIVVDCANGAAYQVAPRVLADLGAKVVPIFAEPDGVNINRDCGSTHLQNLQKAVMEHGAHLGLAHDGDADRVIAVDEKGEVVDGDQIMVICGLDLKERGRLPGDKVVVTVMSNMGLHLAFRKAGISVLQTAVGDRYVLEEMKRSGAMLGGEQSGHIIFLEHSTTGDGLLTALQLLSTVVKRGKPLSELAAQMARLPQVMVNVPVRDKNRLAENDEMQKAIAEAQARLGERGRVLVRPSGTEPLIRIMAEGPDEKELEEITSGLAAVAKEHLQ</sequence>
<evidence type="ECO:0000256" key="11">
    <source>
        <dbReference type="RuleBase" id="RU004327"/>
    </source>
</evidence>
<dbReference type="InterPro" id="IPR006352">
    <property type="entry name" value="GlmM_bact"/>
</dbReference>
<comment type="function">
    <text evidence="9 11">Catalyzes the conversion of glucosamine-6-phosphate to glucosamine-1-phosphate.</text>
</comment>
<comment type="similarity">
    <text evidence="1 9 10">Belongs to the phosphohexose mutase family.</text>
</comment>
<dbReference type="FunFam" id="3.40.120.10:FF:000001">
    <property type="entry name" value="Phosphoglucosamine mutase"/>
    <property type="match status" value="1"/>
</dbReference>
<dbReference type="InterPro" id="IPR005845">
    <property type="entry name" value="A-D-PHexomutase_a/b/a-II"/>
</dbReference>
<reference evidence="17" key="1">
    <citation type="journal article" date="2017" name="Appl. Environ. Microbiol.">
        <title>Genomic analysis of Calderihabitans maritimus KKC1, a thermophilic hydrogenogenic carboxydotrophic bacterium isolated from marine sediment.</title>
        <authorList>
            <person name="Omae K."/>
            <person name="Yoneda Y."/>
            <person name="Fukuyama Y."/>
            <person name="Yoshida T."/>
            <person name="Sako Y."/>
        </authorList>
    </citation>
    <scope>NUCLEOTIDE SEQUENCE [LARGE SCALE GENOMIC DNA]</scope>
    <source>
        <strain evidence="17">KKC1</strain>
    </source>
</reference>
<evidence type="ECO:0000256" key="8">
    <source>
        <dbReference type="ARBA" id="ARBA00068193"/>
    </source>
</evidence>
<dbReference type="GO" id="GO:0005975">
    <property type="term" value="P:carbohydrate metabolic process"/>
    <property type="evidence" value="ECO:0007669"/>
    <property type="project" value="InterPro"/>
</dbReference>
<evidence type="ECO:0000256" key="4">
    <source>
        <dbReference type="ARBA" id="ARBA00022842"/>
    </source>
</evidence>
<evidence type="ECO:0000256" key="9">
    <source>
        <dbReference type="HAMAP-Rule" id="MF_01554"/>
    </source>
</evidence>
<dbReference type="Pfam" id="PF02879">
    <property type="entry name" value="PGM_PMM_II"/>
    <property type="match status" value="1"/>
</dbReference>
<keyword evidence="3 9" id="KW-0479">Metal-binding</keyword>
<name>A0A1Z5HSQ0_9FIRM</name>
<dbReference type="GO" id="GO:0008966">
    <property type="term" value="F:phosphoglucosamine mutase activity"/>
    <property type="evidence" value="ECO:0007669"/>
    <property type="project" value="UniProtKB-UniRule"/>
</dbReference>
<feature type="domain" description="Alpha-D-phosphohexomutase alpha/beta/alpha" evidence="15">
    <location>
        <begin position="257"/>
        <end position="367"/>
    </location>
</feature>
<dbReference type="OrthoDB" id="9806956at2"/>
<dbReference type="Proteomes" id="UP000197032">
    <property type="component" value="Unassembled WGS sequence"/>
</dbReference>
<dbReference type="GO" id="GO:0006048">
    <property type="term" value="P:UDP-N-acetylglucosamine biosynthetic process"/>
    <property type="evidence" value="ECO:0007669"/>
    <property type="project" value="TreeGrafter"/>
</dbReference>
<evidence type="ECO:0000256" key="10">
    <source>
        <dbReference type="RuleBase" id="RU004326"/>
    </source>
</evidence>
<feature type="domain" description="Alpha-D-phosphohexomutase alpha/beta/alpha" evidence="14">
    <location>
        <begin position="157"/>
        <end position="253"/>
    </location>
</feature>
<dbReference type="PRINTS" id="PR00509">
    <property type="entry name" value="PGMPMM"/>
</dbReference>
<comment type="caution">
    <text evidence="16">The sequence shown here is derived from an EMBL/GenBank/DDBJ whole genome shotgun (WGS) entry which is preliminary data.</text>
</comment>
<comment type="PTM">
    <text evidence="9">Activated by phosphorylation.</text>
</comment>
<dbReference type="InterPro" id="IPR005846">
    <property type="entry name" value="A-D-PHexomutase_a/b/a-III"/>
</dbReference>
<dbReference type="FunFam" id="3.30.310.50:FF:000001">
    <property type="entry name" value="Phosphoglucosamine mutase"/>
    <property type="match status" value="1"/>
</dbReference>
<comment type="catalytic activity">
    <reaction evidence="6 9 11">
        <text>alpha-D-glucosamine 1-phosphate = D-glucosamine 6-phosphate</text>
        <dbReference type="Rhea" id="RHEA:23424"/>
        <dbReference type="ChEBI" id="CHEBI:58516"/>
        <dbReference type="ChEBI" id="CHEBI:58725"/>
        <dbReference type="EC" id="5.4.2.10"/>
    </reaction>
</comment>
<keyword evidence="4 9" id="KW-0460">Magnesium</keyword>
<evidence type="ECO:0000259" key="13">
    <source>
        <dbReference type="Pfam" id="PF02878"/>
    </source>
</evidence>
<feature type="domain" description="Alpha-D-phosphohexomutase alpha/beta/alpha" evidence="13">
    <location>
        <begin position="4"/>
        <end position="134"/>
    </location>
</feature>
<evidence type="ECO:0000259" key="15">
    <source>
        <dbReference type="Pfam" id="PF02880"/>
    </source>
</evidence>